<dbReference type="OrthoDB" id="5590282at2759"/>
<feature type="region of interest" description="Disordered" evidence="6">
    <location>
        <begin position="717"/>
        <end position="750"/>
    </location>
</feature>
<dbReference type="InterPro" id="IPR004367">
    <property type="entry name" value="Cyclin_C-dom"/>
</dbReference>
<dbReference type="Pfam" id="PF00134">
    <property type="entry name" value="Cyclin_N"/>
    <property type="match status" value="1"/>
</dbReference>
<dbReference type="InterPro" id="IPR006671">
    <property type="entry name" value="Cyclin_N"/>
</dbReference>
<organism evidence="11">
    <name type="scientific">Leptosphaeria maculans (strain JN3 / isolate v23.1.3 / race Av1-4-5-6-7-8)</name>
    <name type="common">Blackleg fungus</name>
    <name type="synonym">Phoma lingam</name>
    <dbReference type="NCBI Taxonomy" id="985895"/>
    <lineage>
        <taxon>Eukaryota</taxon>
        <taxon>Fungi</taxon>
        <taxon>Dikarya</taxon>
        <taxon>Ascomycota</taxon>
        <taxon>Pezizomycotina</taxon>
        <taxon>Dothideomycetes</taxon>
        <taxon>Pleosporomycetidae</taxon>
        <taxon>Pleosporales</taxon>
        <taxon>Pleosporineae</taxon>
        <taxon>Leptosphaeriaceae</taxon>
        <taxon>Plenodomus</taxon>
        <taxon>Plenodomus lingam/Leptosphaeria maculans species complex</taxon>
    </lineage>
</organism>
<keyword evidence="7" id="KW-0732">Signal</keyword>
<dbReference type="SUPFAM" id="SSF47954">
    <property type="entry name" value="Cyclin-like"/>
    <property type="match status" value="2"/>
</dbReference>
<dbReference type="SMART" id="SM01332">
    <property type="entry name" value="Cyclin_C"/>
    <property type="match status" value="1"/>
</dbReference>
<dbReference type="EMBL" id="FP929126">
    <property type="protein sequence ID" value="CBX95142.1"/>
    <property type="molecule type" value="Genomic_DNA"/>
</dbReference>
<feature type="domain" description="Cyclin-like" evidence="8">
    <location>
        <begin position="505"/>
        <end position="591"/>
    </location>
</feature>
<dbReference type="FunFam" id="1.10.472.10:FF:000010">
    <property type="entry name" value="G1/S-specific cyclin Cln1"/>
    <property type="match status" value="1"/>
</dbReference>
<evidence type="ECO:0000259" key="8">
    <source>
        <dbReference type="SMART" id="SM00385"/>
    </source>
</evidence>
<dbReference type="AlphaFoldDB" id="E4ZUR3"/>
<proteinExistence type="inferred from homology"/>
<accession>E4ZUR3</accession>
<dbReference type="CDD" id="cd20559">
    <property type="entry name" value="CYCLIN_ScCLN_like"/>
    <property type="match status" value="1"/>
</dbReference>
<feature type="domain" description="Cyclin-like" evidence="8">
    <location>
        <begin position="604"/>
        <end position="684"/>
    </location>
</feature>
<dbReference type="CDD" id="cd20537">
    <property type="entry name" value="CYCLIN_CCNO-like_rpt2"/>
    <property type="match status" value="1"/>
</dbReference>
<evidence type="ECO:0000259" key="9">
    <source>
        <dbReference type="SMART" id="SM01332"/>
    </source>
</evidence>
<feature type="domain" description="Cyclin C-terminal" evidence="9">
    <location>
        <begin position="596"/>
        <end position="707"/>
    </location>
</feature>
<dbReference type="HOGENOM" id="CLU_346831_0_0_1"/>
<dbReference type="VEuPathDB" id="FungiDB:LEMA_P115570.1"/>
<sequence length="814" mass="90774">MLHDGAARRFGWVGLFLGSWPYQVVAVALNPGLAPLSHPGRSPTRLVGPGASCFNCPPHLPLHPPSYTSSSPRRARSLGSDVVLISLGPNLSKYPSSSALLLFGRPQLLTPSTQLVSDQPLAYLEKTSSGHSPFCCVCLSMCLAWLSIIPREFACHSHGHVRPRSRLPILLLQSPDNPRILAAFPTRVSAATKPFVALQFSRTVMLDIASPLSRHGFVKYCDSAISAGGCLIPPHAMDYLKKPDKERQSQHSLLVLLQCYHCPRSHNTNYRFCLFTLQLKDAISWRFTLASPVDSLARALPSDLPSHSSALHDPIPQPQLPSGPCMQLGKASICSVCYHTIPPVKVPGIIGQRSSFILQLITVFLTVALEAATHYHGSSIEPSAHRTTSIPESRRLHLRSKLEHITKMAYQQQSQSRYGNCDSYFVESHDDGIYAIRAEARERQRAISRMQQRALAEELSRLTADEYQEDIMQHMLHMESQTIPDVNSIDIQTEIQWFMRPYLLDFLVEAHAAFQLLPETLFLAVNLLDRYCSRRVVYKRHYQLVGCAALLIAAKYGDKKDRVPTVRELKSMCCSLYDDEMFTQMEWHVLQTLNWVIGHTSVDAFLQIALAEAPYDAEVEHMTLYIAEIALFHKEFVSTRPSVMARSALALARCVLSRPQARNSDWAGAYDPQTVIGLSNHLYQPSPVLARKYASLHLSNVSAIVDEFLQRQAQIARRAAAPPTPPPTVTIEEPKKGSEAYGPSTPQKNPYGSMMQNGCMTPPITPEGEQYAYGHVVKSQPMSLYPTTPTPDHPANMQQPSQYAYSTYLHPQQM</sequence>
<dbReference type="GO" id="GO:0016538">
    <property type="term" value="F:cyclin-dependent protein serine/threonine kinase regulator activity"/>
    <property type="evidence" value="ECO:0007669"/>
    <property type="project" value="UniProtKB-ARBA"/>
</dbReference>
<dbReference type="InParanoid" id="E4ZUR3"/>
<dbReference type="FunFam" id="1.10.472.10:FF:000065">
    <property type="entry name" value="G1/S-specific cyclin Cln1"/>
    <property type="match status" value="1"/>
</dbReference>
<keyword evidence="11" id="KW-1185">Reference proteome</keyword>
<reference evidence="11" key="1">
    <citation type="journal article" date="2011" name="Nat. Commun.">
        <title>Effector diversification within compartments of the Leptosphaeria maculans genome affected by Repeat-Induced Point mutations.</title>
        <authorList>
            <person name="Rouxel T."/>
            <person name="Grandaubert J."/>
            <person name="Hane J.K."/>
            <person name="Hoede C."/>
            <person name="van de Wouw A.P."/>
            <person name="Couloux A."/>
            <person name="Dominguez V."/>
            <person name="Anthouard V."/>
            <person name="Bally P."/>
            <person name="Bourras S."/>
            <person name="Cozijnsen A.J."/>
            <person name="Ciuffetti L.M."/>
            <person name="Degrave A."/>
            <person name="Dilmaghani A."/>
            <person name="Duret L."/>
            <person name="Fudal I."/>
            <person name="Goodwin S.B."/>
            <person name="Gout L."/>
            <person name="Glaser N."/>
            <person name="Linglin J."/>
            <person name="Kema G.H.J."/>
            <person name="Lapalu N."/>
            <person name="Lawrence C.B."/>
            <person name="May K."/>
            <person name="Meyer M."/>
            <person name="Ollivier B."/>
            <person name="Poulain J."/>
            <person name="Schoch C.L."/>
            <person name="Simon A."/>
            <person name="Spatafora J.W."/>
            <person name="Stachowiak A."/>
            <person name="Turgeon B.G."/>
            <person name="Tyler B.M."/>
            <person name="Vincent D."/>
            <person name="Weissenbach J."/>
            <person name="Amselem J."/>
            <person name="Quesneville H."/>
            <person name="Oliver R.P."/>
            <person name="Wincker P."/>
            <person name="Balesdent M.-H."/>
            <person name="Howlett B.J."/>
        </authorList>
    </citation>
    <scope>NUCLEOTIDE SEQUENCE [LARGE SCALE GENOMIC DNA]</scope>
    <source>
        <strain evidence="11">JN3 / isolate v23.1.3 / race Av1-4-5-6-7-8</strain>
    </source>
</reference>
<dbReference type="PANTHER" id="PTHR10177">
    <property type="entry name" value="CYCLINS"/>
    <property type="match status" value="1"/>
</dbReference>
<dbReference type="InterPro" id="IPR048258">
    <property type="entry name" value="Cyclins_cyclin-box"/>
</dbReference>
<evidence type="ECO:0000256" key="5">
    <source>
        <dbReference type="RuleBase" id="RU000383"/>
    </source>
</evidence>
<keyword evidence="4" id="KW-0131">Cell cycle</keyword>
<dbReference type="eggNOG" id="KOG0653">
    <property type="taxonomic scope" value="Eukaryota"/>
</dbReference>
<dbReference type="Proteomes" id="UP000002668">
    <property type="component" value="Genome"/>
</dbReference>
<dbReference type="Pfam" id="PF02984">
    <property type="entry name" value="Cyclin_C"/>
    <property type="match status" value="1"/>
</dbReference>
<keyword evidence="2" id="KW-0132">Cell division</keyword>
<feature type="signal peptide" evidence="7">
    <location>
        <begin position="1"/>
        <end position="26"/>
    </location>
</feature>
<keyword evidence="3 5" id="KW-0195">Cyclin</keyword>
<dbReference type="InterPro" id="IPR036915">
    <property type="entry name" value="Cyclin-like_sf"/>
</dbReference>
<gene>
    <name evidence="10" type="ORF">LEMA_P115570.1</name>
</gene>
<name>E4ZUR3_LEPMJ</name>
<comment type="similarity">
    <text evidence="1 5">Belongs to the cyclin family.</text>
</comment>
<evidence type="ECO:0000256" key="2">
    <source>
        <dbReference type="ARBA" id="ARBA00022618"/>
    </source>
</evidence>
<evidence type="ECO:0000256" key="3">
    <source>
        <dbReference type="ARBA" id="ARBA00023127"/>
    </source>
</evidence>
<protein>
    <submittedName>
        <fullName evidence="10">Uncharacterized protein</fullName>
    </submittedName>
</protein>
<evidence type="ECO:0000256" key="6">
    <source>
        <dbReference type="SAM" id="MobiDB-lite"/>
    </source>
</evidence>
<evidence type="ECO:0000313" key="11">
    <source>
        <dbReference type="Proteomes" id="UP000002668"/>
    </source>
</evidence>
<dbReference type="GO" id="GO:0051301">
    <property type="term" value="P:cell division"/>
    <property type="evidence" value="ECO:0007669"/>
    <property type="project" value="UniProtKB-KW"/>
</dbReference>
<dbReference type="SMART" id="SM00385">
    <property type="entry name" value="CYCLIN"/>
    <property type="match status" value="2"/>
</dbReference>
<dbReference type="GO" id="GO:0044843">
    <property type="term" value="P:cell cycle G1/S phase transition"/>
    <property type="evidence" value="ECO:0007669"/>
    <property type="project" value="UniProtKB-ARBA"/>
</dbReference>
<evidence type="ECO:0000256" key="7">
    <source>
        <dbReference type="SAM" id="SignalP"/>
    </source>
</evidence>
<dbReference type="PROSITE" id="PS00292">
    <property type="entry name" value="CYCLINS"/>
    <property type="match status" value="1"/>
</dbReference>
<dbReference type="STRING" id="985895.E4ZUR3"/>
<evidence type="ECO:0000313" key="10">
    <source>
        <dbReference type="EMBL" id="CBX95142.1"/>
    </source>
</evidence>
<dbReference type="InterPro" id="IPR013763">
    <property type="entry name" value="Cyclin-like_dom"/>
</dbReference>
<dbReference type="Gene3D" id="1.10.472.10">
    <property type="entry name" value="Cyclin-like"/>
    <property type="match status" value="2"/>
</dbReference>
<dbReference type="GO" id="GO:0051726">
    <property type="term" value="P:regulation of cell cycle"/>
    <property type="evidence" value="ECO:0007669"/>
    <property type="project" value="UniProtKB-ARBA"/>
</dbReference>
<evidence type="ECO:0000256" key="4">
    <source>
        <dbReference type="ARBA" id="ARBA00023306"/>
    </source>
</evidence>
<dbReference type="InterPro" id="IPR039361">
    <property type="entry name" value="Cyclin"/>
</dbReference>
<evidence type="ECO:0000256" key="1">
    <source>
        <dbReference type="ARBA" id="ARBA00008742"/>
    </source>
</evidence>
<feature type="chain" id="PRO_5003194818" evidence="7">
    <location>
        <begin position="27"/>
        <end position="814"/>
    </location>
</feature>